<dbReference type="AlphaFoldDB" id="A0A6P1CF19"/>
<dbReference type="Proteomes" id="UP000471190">
    <property type="component" value="Unassembled WGS sequence"/>
</dbReference>
<name>A0A6P1CF19_RHITR</name>
<dbReference type="Proteomes" id="UP000526625">
    <property type="component" value="Unassembled WGS sequence"/>
</dbReference>
<dbReference type="EMBL" id="JAADZA010000038">
    <property type="protein sequence ID" value="NEV14205.1"/>
    <property type="molecule type" value="Genomic_DNA"/>
</dbReference>
<reference evidence="2 3" key="1">
    <citation type="submission" date="2020-02" db="EMBL/GenBank/DDBJ databases">
        <title>Draft genome sequence of Rhizobium tropici.</title>
        <authorList>
            <person name="Khayi S."/>
            <person name="Jemo M."/>
        </authorList>
    </citation>
    <scope>NUCLEOTIDE SEQUENCE [LARGE SCALE GENOMIC DNA]</scope>
    <source>
        <strain evidence="2 3">A12</strain>
    </source>
</reference>
<evidence type="ECO:0000313" key="2">
    <source>
        <dbReference type="EMBL" id="NEV14205.1"/>
    </source>
</evidence>
<organism evidence="2 3">
    <name type="scientific">Rhizobium tropici</name>
    <dbReference type="NCBI Taxonomy" id="398"/>
    <lineage>
        <taxon>Bacteria</taxon>
        <taxon>Pseudomonadati</taxon>
        <taxon>Pseudomonadota</taxon>
        <taxon>Alphaproteobacteria</taxon>
        <taxon>Hyphomicrobiales</taxon>
        <taxon>Rhizobiaceae</taxon>
        <taxon>Rhizobium/Agrobacterium group</taxon>
        <taxon>Rhizobium</taxon>
    </lineage>
</organism>
<reference evidence="1 4" key="2">
    <citation type="submission" date="2020-08" db="EMBL/GenBank/DDBJ databases">
        <title>Genomic Encyclopedia of Type Strains, Phase IV (KMG-V): Genome sequencing to study the core and pangenomes of soil and plant-associated prokaryotes.</title>
        <authorList>
            <person name="Whitman W."/>
        </authorList>
    </citation>
    <scope>NUCLEOTIDE SEQUENCE [LARGE SCALE GENOMIC DNA]</scope>
    <source>
        <strain evidence="1 4">SEMIA 4059</strain>
    </source>
</reference>
<proteinExistence type="predicted"/>
<dbReference type="RefSeq" id="WP_015342183.1">
    <property type="nucleotide sequence ID" value="NZ_JAADZA010000038.1"/>
</dbReference>
<comment type="caution">
    <text evidence="2">The sequence shown here is derived from an EMBL/GenBank/DDBJ whole genome shotgun (WGS) entry which is preliminary data.</text>
</comment>
<evidence type="ECO:0000313" key="3">
    <source>
        <dbReference type="Proteomes" id="UP000471190"/>
    </source>
</evidence>
<keyword evidence="4" id="KW-1185">Reference proteome</keyword>
<sequence>MRLINEIVPGRSLGGIALQISIDAVIENLRNHHAIKISEGTVSIDDGLITIGYDESRSIYSVMCNSGFEGRYEGKLWAGMTVREVLNNSTTQVAWGGAVVVDGIEGIGLPLPDGFDDFERLTDHLPLDHVFEHLSVFIPG</sequence>
<protein>
    <submittedName>
        <fullName evidence="2">Uncharacterized protein</fullName>
    </submittedName>
</protein>
<accession>A0A6P1CF19</accession>
<gene>
    <name evidence="1" type="ORF">GGD45_001592</name>
    <name evidence="2" type="ORF">GXW80_24780</name>
</gene>
<evidence type="ECO:0000313" key="4">
    <source>
        <dbReference type="Proteomes" id="UP000526625"/>
    </source>
</evidence>
<evidence type="ECO:0000313" key="1">
    <source>
        <dbReference type="EMBL" id="MBB6491195.1"/>
    </source>
</evidence>
<dbReference type="EMBL" id="JACHBF010000003">
    <property type="protein sequence ID" value="MBB6491195.1"/>
    <property type="molecule type" value="Genomic_DNA"/>
</dbReference>